<comment type="caution">
    <text evidence="2">The sequence shown here is derived from an EMBL/GenBank/DDBJ whole genome shotgun (WGS) entry which is preliminary data.</text>
</comment>
<feature type="compositionally biased region" description="Pro residues" evidence="1">
    <location>
        <begin position="174"/>
        <end position="183"/>
    </location>
</feature>
<evidence type="ECO:0000313" key="3">
    <source>
        <dbReference type="Proteomes" id="UP000299102"/>
    </source>
</evidence>
<protein>
    <submittedName>
        <fullName evidence="2">Uncharacterized protein</fullName>
    </submittedName>
</protein>
<keyword evidence="3" id="KW-1185">Reference proteome</keyword>
<evidence type="ECO:0000256" key="1">
    <source>
        <dbReference type="SAM" id="MobiDB-lite"/>
    </source>
</evidence>
<sequence length="317" mass="35589">MVEFAVVRHTGVRNVTTRGQSRTSLAAFLSPKTFKPSITTTAAFTHASETSAVSAYAVKIGRERRGLITESRALFAFRCRAHAHRALHERRRAPHGSGGRMSRYSYRHRNRRRIDLWAPTRNHGYTDDLTRRTRRAEVRADTWWSPDASENDIADRDRQGATGGGRRRKGGPPRLTPFRPPAPAAARRRLPPGFKVGGPRDRDGATRLRCKRNAGENQSCTGRVFERGPTGRSERRGREASFVAPEKLGEPYRTSLLPTGTERIGSVLTTPGSVPSSVIRRAIERAMFRVSLRDEIRNEEIDRKTKMTDKAHITSIS</sequence>
<dbReference type="EMBL" id="BGZK01001251">
    <property type="protein sequence ID" value="GBP75504.1"/>
    <property type="molecule type" value="Genomic_DNA"/>
</dbReference>
<accession>A0A4C1YKI4</accession>
<dbReference type="AlphaFoldDB" id="A0A4C1YKI4"/>
<name>A0A4C1YKI4_EUMVA</name>
<evidence type="ECO:0000313" key="2">
    <source>
        <dbReference type="EMBL" id="GBP75504.1"/>
    </source>
</evidence>
<dbReference type="Proteomes" id="UP000299102">
    <property type="component" value="Unassembled WGS sequence"/>
</dbReference>
<feature type="region of interest" description="Disordered" evidence="1">
    <location>
        <begin position="147"/>
        <end position="214"/>
    </location>
</feature>
<gene>
    <name evidence="2" type="ORF">EVAR_58785_1</name>
</gene>
<reference evidence="2 3" key="1">
    <citation type="journal article" date="2019" name="Commun. Biol.">
        <title>The bagworm genome reveals a unique fibroin gene that provides high tensile strength.</title>
        <authorList>
            <person name="Kono N."/>
            <person name="Nakamura H."/>
            <person name="Ohtoshi R."/>
            <person name="Tomita M."/>
            <person name="Numata K."/>
            <person name="Arakawa K."/>
        </authorList>
    </citation>
    <scope>NUCLEOTIDE SEQUENCE [LARGE SCALE GENOMIC DNA]</scope>
</reference>
<proteinExistence type="predicted"/>
<feature type="region of interest" description="Disordered" evidence="1">
    <location>
        <begin position="221"/>
        <end position="240"/>
    </location>
</feature>
<organism evidence="2 3">
    <name type="scientific">Eumeta variegata</name>
    <name type="common">Bagworm moth</name>
    <name type="synonym">Eumeta japonica</name>
    <dbReference type="NCBI Taxonomy" id="151549"/>
    <lineage>
        <taxon>Eukaryota</taxon>
        <taxon>Metazoa</taxon>
        <taxon>Ecdysozoa</taxon>
        <taxon>Arthropoda</taxon>
        <taxon>Hexapoda</taxon>
        <taxon>Insecta</taxon>
        <taxon>Pterygota</taxon>
        <taxon>Neoptera</taxon>
        <taxon>Endopterygota</taxon>
        <taxon>Lepidoptera</taxon>
        <taxon>Glossata</taxon>
        <taxon>Ditrysia</taxon>
        <taxon>Tineoidea</taxon>
        <taxon>Psychidae</taxon>
        <taxon>Oiketicinae</taxon>
        <taxon>Eumeta</taxon>
    </lineage>
</organism>